<dbReference type="PANTHER" id="PTHR43253">
    <property type="entry name" value="TRICORN PROTEASE HOMOLOG 2-RELATED"/>
    <property type="match status" value="1"/>
</dbReference>
<keyword evidence="3" id="KW-0963">Cytoplasm</keyword>
<feature type="non-terminal residue" evidence="8">
    <location>
        <position position="1"/>
    </location>
</feature>
<feature type="domain" description="Tail specific protease" evidence="7">
    <location>
        <begin position="4"/>
        <end position="148"/>
    </location>
</feature>
<evidence type="ECO:0000256" key="1">
    <source>
        <dbReference type="ARBA" id="ARBA00004496"/>
    </source>
</evidence>
<evidence type="ECO:0000313" key="8">
    <source>
        <dbReference type="EMBL" id="MRZ52814.1"/>
    </source>
</evidence>
<accession>A0A7K0HRD1</accession>
<dbReference type="PANTHER" id="PTHR43253:SF1">
    <property type="entry name" value="TRICORN PROTEASE HOMOLOG 2-RELATED"/>
    <property type="match status" value="1"/>
</dbReference>
<dbReference type="GO" id="GO:0008236">
    <property type="term" value="F:serine-type peptidase activity"/>
    <property type="evidence" value="ECO:0007669"/>
    <property type="project" value="UniProtKB-KW"/>
</dbReference>
<gene>
    <name evidence="8" type="ORF">GKD66_21905</name>
</gene>
<evidence type="ECO:0000256" key="3">
    <source>
        <dbReference type="ARBA" id="ARBA00022490"/>
    </source>
</evidence>
<protein>
    <submittedName>
        <fullName evidence="8">Peptidase S41</fullName>
    </submittedName>
</protein>
<evidence type="ECO:0000256" key="6">
    <source>
        <dbReference type="ARBA" id="ARBA00022825"/>
    </source>
</evidence>
<dbReference type="InterPro" id="IPR029045">
    <property type="entry name" value="ClpP/crotonase-like_dom_sf"/>
</dbReference>
<keyword evidence="4" id="KW-0645">Protease</keyword>
<dbReference type="SUPFAM" id="SSF52096">
    <property type="entry name" value="ClpP/crotonase"/>
    <property type="match status" value="1"/>
</dbReference>
<proteinExistence type="inferred from homology"/>
<dbReference type="Proteomes" id="UP000441358">
    <property type="component" value="Unassembled WGS sequence"/>
</dbReference>
<organism evidence="8 9">
    <name type="scientific">Parabacteroides distasonis</name>
    <dbReference type="NCBI Taxonomy" id="823"/>
    <lineage>
        <taxon>Bacteria</taxon>
        <taxon>Pseudomonadati</taxon>
        <taxon>Bacteroidota</taxon>
        <taxon>Bacteroidia</taxon>
        <taxon>Bacteroidales</taxon>
        <taxon>Tannerellaceae</taxon>
        <taxon>Parabacteroides</taxon>
    </lineage>
</organism>
<keyword evidence="6" id="KW-0720">Serine protease</keyword>
<comment type="caution">
    <text evidence="8">The sequence shown here is derived from an EMBL/GenBank/DDBJ whole genome shotgun (WGS) entry which is preliminary data.</text>
</comment>
<reference evidence="8 9" key="1">
    <citation type="journal article" date="2019" name="Nat. Med.">
        <title>A library of human gut bacterial isolates paired with longitudinal multiomics data enables mechanistic microbiome research.</title>
        <authorList>
            <person name="Poyet M."/>
            <person name="Groussin M."/>
            <person name="Gibbons S.M."/>
            <person name="Avila-Pacheco J."/>
            <person name="Jiang X."/>
            <person name="Kearney S.M."/>
            <person name="Perrotta A.R."/>
            <person name="Berdy B."/>
            <person name="Zhao S."/>
            <person name="Lieberman T.D."/>
            <person name="Swanson P.K."/>
            <person name="Smith M."/>
            <person name="Roesemann S."/>
            <person name="Alexander J.E."/>
            <person name="Rich S.A."/>
            <person name="Livny J."/>
            <person name="Vlamakis H."/>
            <person name="Clish C."/>
            <person name="Bullock K."/>
            <person name="Deik A."/>
            <person name="Scott J."/>
            <person name="Pierce K.A."/>
            <person name="Xavier R.J."/>
            <person name="Alm E.J."/>
        </authorList>
    </citation>
    <scope>NUCLEOTIDE SEQUENCE [LARGE SCALE GENOMIC DNA]</scope>
    <source>
        <strain evidence="8 9">BIOML-A32</strain>
    </source>
</reference>
<dbReference type="EMBL" id="WKMC01000064">
    <property type="protein sequence ID" value="MRZ52814.1"/>
    <property type="molecule type" value="Genomic_DNA"/>
</dbReference>
<evidence type="ECO:0000259" key="7">
    <source>
        <dbReference type="Pfam" id="PF03572"/>
    </source>
</evidence>
<dbReference type="Pfam" id="PF03572">
    <property type="entry name" value="Peptidase_S41"/>
    <property type="match status" value="1"/>
</dbReference>
<keyword evidence="5" id="KW-0378">Hydrolase</keyword>
<dbReference type="GO" id="GO:0005737">
    <property type="term" value="C:cytoplasm"/>
    <property type="evidence" value="ECO:0007669"/>
    <property type="project" value="UniProtKB-SubCell"/>
</dbReference>
<evidence type="ECO:0000313" key="9">
    <source>
        <dbReference type="Proteomes" id="UP000441358"/>
    </source>
</evidence>
<evidence type="ECO:0000256" key="5">
    <source>
        <dbReference type="ARBA" id="ARBA00022801"/>
    </source>
</evidence>
<dbReference type="CDD" id="cd07562">
    <property type="entry name" value="Peptidase_S41_TRI"/>
    <property type="match status" value="1"/>
</dbReference>
<dbReference type="Gene3D" id="3.90.226.10">
    <property type="entry name" value="2-enoyl-CoA Hydratase, Chain A, domain 1"/>
    <property type="match status" value="1"/>
</dbReference>
<dbReference type="InterPro" id="IPR012393">
    <property type="entry name" value="Tricorn_protease"/>
</dbReference>
<evidence type="ECO:0000256" key="2">
    <source>
        <dbReference type="ARBA" id="ARBA00008524"/>
    </source>
</evidence>
<dbReference type="GO" id="GO:0006508">
    <property type="term" value="P:proteolysis"/>
    <property type="evidence" value="ECO:0007669"/>
    <property type="project" value="UniProtKB-KW"/>
</dbReference>
<dbReference type="RefSeq" id="WP_241682608.1">
    <property type="nucleotide sequence ID" value="NZ_WKMC01000064.1"/>
</dbReference>
<dbReference type="AlphaFoldDB" id="A0A7K0HRD1"/>
<sequence>GMNSESFRDTYSELLGRCREKEAVIVDTRHNGGGWLHEDLAILLSGELYAKFTPRGQFIGNDPFNRWLKPSCVLMCEDNYSNAHGFPWTYKTLKIGKLIGAPVPGTMTAVWWETQIDPSIVFGIPQVGMQDMQGRYLENQQLEPDIEVYNSPESQLRGEDHQLEEAVKEMLKEVQK</sequence>
<evidence type="ECO:0000256" key="4">
    <source>
        <dbReference type="ARBA" id="ARBA00022670"/>
    </source>
</evidence>
<name>A0A7K0HRD1_PARDI</name>
<comment type="similarity">
    <text evidence="2">Belongs to the peptidase S41B family.</text>
</comment>
<comment type="subcellular location">
    <subcellularLocation>
        <location evidence="1">Cytoplasm</location>
    </subcellularLocation>
</comment>
<dbReference type="InterPro" id="IPR005151">
    <property type="entry name" value="Tail-specific_protease"/>
</dbReference>